<evidence type="ECO:0000313" key="12">
    <source>
        <dbReference type="EMBL" id="RIH89666.1"/>
    </source>
</evidence>
<comment type="similarity">
    <text evidence="2 9">Belongs to the GSP F family.</text>
</comment>
<keyword evidence="5" id="KW-0997">Cell inner membrane</keyword>
<dbReference type="RefSeq" id="WP_119275617.1">
    <property type="nucleotide sequence ID" value="NZ_QWLA01000002.1"/>
</dbReference>
<keyword evidence="3 9" id="KW-0813">Transport</keyword>
<dbReference type="PRINTS" id="PR00812">
    <property type="entry name" value="BCTERIALGSPF"/>
</dbReference>
<dbReference type="Gene3D" id="1.20.81.30">
    <property type="entry name" value="Type II secretion system (T2SS), domain F"/>
    <property type="match status" value="2"/>
</dbReference>
<feature type="transmembrane region" description="Helical" evidence="10">
    <location>
        <begin position="211"/>
        <end position="237"/>
    </location>
</feature>
<dbReference type="FunFam" id="1.20.81.30:FF:000001">
    <property type="entry name" value="Type II secretion system protein F"/>
    <property type="match status" value="2"/>
</dbReference>
<keyword evidence="4" id="KW-1003">Cell membrane</keyword>
<evidence type="ECO:0000256" key="8">
    <source>
        <dbReference type="ARBA" id="ARBA00023136"/>
    </source>
</evidence>
<evidence type="ECO:0000256" key="9">
    <source>
        <dbReference type="RuleBase" id="RU003923"/>
    </source>
</evidence>
<dbReference type="AlphaFoldDB" id="A0A399F1V0"/>
<keyword evidence="8 10" id="KW-0472">Membrane</keyword>
<evidence type="ECO:0000256" key="7">
    <source>
        <dbReference type="ARBA" id="ARBA00022989"/>
    </source>
</evidence>
<comment type="caution">
    <text evidence="12">The sequence shown here is derived from an EMBL/GenBank/DDBJ whole genome shotgun (WGS) entry which is preliminary data.</text>
</comment>
<dbReference type="PANTHER" id="PTHR30012:SF0">
    <property type="entry name" value="TYPE II SECRETION SYSTEM PROTEIN F-RELATED"/>
    <property type="match status" value="1"/>
</dbReference>
<dbReference type="Proteomes" id="UP000265341">
    <property type="component" value="Unassembled WGS sequence"/>
</dbReference>
<feature type="transmembrane region" description="Helical" evidence="10">
    <location>
        <begin position="376"/>
        <end position="400"/>
    </location>
</feature>
<feature type="domain" description="Type II secretion system protein GspF" evidence="11">
    <location>
        <begin position="70"/>
        <end position="192"/>
    </location>
</feature>
<protein>
    <submittedName>
        <fullName evidence="12">Type II secretion system protein F</fullName>
    </submittedName>
</protein>
<feature type="domain" description="Type II secretion system protein GspF" evidence="11">
    <location>
        <begin position="272"/>
        <end position="395"/>
    </location>
</feature>
<evidence type="ECO:0000256" key="1">
    <source>
        <dbReference type="ARBA" id="ARBA00004429"/>
    </source>
</evidence>
<evidence type="ECO:0000256" key="6">
    <source>
        <dbReference type="ARBA" id="ARBA00022692"/>
    </source>
</evidence>
<sequence>MPSFNYKARDREGRLIAAVIEAEDIRTAARSLRDKGFFVAEIKEQGRGLQAEIKLPGLDRGPSLKDLAVFSRQLATMLSAGLPIVQSLAILEKQTENKKFREIIKEIRTEVEGGTTFSDALSKHKLFSRLYVNLVKAGETSGTLDAILDRLATFLEKDLELRGKIRSALTYPTIVFVFAVGVTYFLLTGVVPQFAGILTGLGSELPLLTRLLIAISDALRAGTPFIVLLAIVGFFAYRSYYRTEQGRRVIDRIKLRMPVFGNLNKKSALARFSRTFGLLITSGVNIVESLDITKGTAGNAIIEDILEETKTTIQAGEPVYATIQAYPQVFPPMVGSMIAIGEETGALDVMLQKIGDFYEREVDEAVSSLTAAIEPIMIVFLGGVVGLIVAGMFLPLFQIINTLSNQ</sequence>
<evidence type="ECO:0000259" key="11">
    <source>
        <dbReference type="Pfam" id="PF00482"/>
    </source>
</evidence>
<dbReference type="OrthoDB" id="9805682at2"/>
<accession>A0A399F1V0</accession>
<keyword evidence="13" id="KW-1185">Reference proteome</keyword>
<dbReference type="InterPro" id="IPR003004">
    <property type="entry name" value="GspF/PilC"/>
</dbReference>
<dbReference type="InterPro" id="IPR042094">
    <property type="entry name" value="T2SS_GspF_sf"/>
</dbReference>
<dbReference type="EMBL" id="QWLA01000002">
    <property type="protein sequence ID" value="RIH89666.1"/>
    <property type="molecule type" value="Genomic_DNA"/>
</dbReference>
<evidence type="ECO:0000256" key="10">
    <source>
        <dbReference type="SAM" id="Phobius"/>
    </source>
</evidence>
<evidence type="ECO:0000256" key="5">
    <source>
        <dbReference type="ARBA" id="ARBA00022519"/>
    </source>
</evidence>
<dbReference type="GO" id="GO:0005886">
    <property type="term" value="C:plasma membrane"/>
    <property type="evidence" value="ECO:0007669"/>
    <property type="project" value="UniProtKB-SubCell"/>
</dbReference>
<dbReference type="PANTHER" id="PTHR30012">
    <property type="entry name" value="GENERAL SECRETION PATHWAY PROTEIN"/>
    <property type="match status" value="1"/>
</dbReference>
<dbReference type="PROSITE" id="PS00874">
    <property type="entry name" value="T2SP_F"/>
    <property type="match status" value="1"/>
</dbReference>
<keyword evidence="7 10" id="KW-1133">Transmembrane helix</keyword>
<evidence type="ECO:0000313" key="13">
    <source>
        <dbReference type="Proteomes" id="UP000265341"/>
    </source>
</evidence>
<evidence type="ECO:0000256" key="4">
    <source>
        <dbReference type="ARBA" id="ARBA00022475"/>
    </source>
</evidence>
<gene>
    <name evidence="12" type="primary">epsF_1</name>
    <name evidence="12" type="ORF">Mrose_00255</name>
</gene>
<organism evidence="12 13">
    <name type="scientific">Calidithermus roseus</name>
    <dbReference type="NCBI Taxonomy" id="1644118"/>
    <lineage>
        <taxon>Bacteria</taxon>
        <taxon>Thermotogati</taxon>
        <taxon>Deinococcota</taxon>
        <taxon>Deinococci</taxon>
        <taxon>Thermales</taxon>
        <taxon>Thermaceae</taxon>
        <taxon>Calidithermus</taxon>
    </lineage>
</organism>
<dbReference type="InterPro" id="IPR018076">
    <property type="entry name" value="T2SS_GspF_dom"/>
</dbReference>
<feature type="transmembrane region" description="Helical" evidence="10">
    <location>
        <begin position="169"/>
        <end position="191"/>
    </location>
</feature>
<proteinExistence type="inferred from homology"/>
<dbReference type="InterPro" id="IPR001992">
    <property type="entry name" value="T2SS_GspF/T4SS_PilC_CS"/>
</dbReference>
<name>A0A399F1V0_9DEIN</name>
<evidence type="ECO:0000256" key="2">
    <source>
        <dbReference type="ARBA" id="ARBA00005745"/>
    </source>
</evidence>
<reference evidence="12 13" key="1">
    <citation type="submission" date="2018-08" db="EMBL/GenBank/DDBJ databases">
        <title>Meiothermus roseus NBRC 110900 genome sequencing project.</title>
        <authorList>
            <person name="Da Costa M.S."/>
            <person name="Albuquerque L."/>
            <person name="Raposo P."/>
            <person name="Froufe H.J.C."/>
            <person name="Barroso C.S."/>
            <person name="Egas C."/>
        </authorList>
    </citation>
    <scope>NUCLEOTIDE SEQUENCE [LARGE SCALE GENOMIC DNA]</scope>
    <source>
        <strain evidence="12 13">NBRC 110900</strain>
    </source>
</reference>
<dbReference type="GO" id="GO:0009306">
    <property type="term" value="P:protein secretion"/>
    <property type="evidence" value="ECO:0007669"/>
    <property type="project" value="InterPro"/>
</dbReference>
<evidence type="ECO:0000256" key="3">
    <source>
        <dbReference type="ARBA" id="ARBA00022448"/>
    </source>
</evidence>
<dbReference type="Pfam" id="PF00482">
    <property type="entry name" value="T2SSF"/>
    <property type="match status" value="2"/>
</dbReference>
<comment type="subcellular location">
    <subcellularLocation>
        <location evidence="1">Cell inner membrane</location>
        <topology evidence="1">Multi-pass membrane protein</topology>
    </subcellularLocation>
    <subcellularLocation>
        <location evidence="9">Cell membrane</location>
        <topology evidence="9">Multi-pass membrane protein</topology>
    </subcellularLocation>
</comment>
<keyword evidence="6 9" id="KW-0812">Transmembrane</keyword>